<feature type="domain" description="Ryanodine receptor Ryr" evidence="1">
    <location>
        <begin position="21"/>
        <end position="110"/>
    </location>
</feature>
<sequence length="182" mass="20811">MKWSAEDDVLIGKSDEGDHGWVPNPVDVSKINLNPEMQLMVDRFAQHFHDLWASSKFSKNWKYGETYSRVTLTHPRLRVFNSLKEFEKKFYRDRCAECIKTLLAWGYHFELTNAEEQRDLPSPKRSTSSSSVKAVYNPQPLELSNITLSKEMTTLAEAIAEDAHLIWAAGAIENLSSQSKCS</sequence>
<name>A0A183J567_9BILA</name>
<dbReference type="Proteomes" id="UP000270296">
    <property type="component" value="Unassembled WGS sequence"/>
</dbReference>
<dbReference type="AlphaFoldDB" id="A0A183J567"/>
<dbReference type="EMBL" id="UZAM01014933">
    <property type="protein sequence ID" value="VDP36447.1"/>
    <property type="molecule type" value="Genomic_DNA"/>
</dbReference>
<dbReference type="WBParaSite" id="SBAD_0001139101-mRNA-1">
    <property type="protein sequence ID" value="SBAD_0001139101-mRNA-1"/>
    <property type="gene ID" value="SBAD_0001139101"/>
</dbReference>
<accession>A0A183J567</accession>
<dbReference type="InterPro" id="IPR003032">
    <property type="entry name" value="Ryanodine_rcpt"/>
</dbReference>
<protein>
    <submittedName>
        <fullName evidence="4">SWIRM-assoc_2 domain-containing protein</fullName>
    </submittedName>
</protein>
<dbReference type="FunFam" id="1.10.490.160:FF:000006">
    <property type="entry name" value="Protein CBR-LIPL-6"/>
    <property type="match status" value="1"/>
</dbReference>
<dbReference type="GO" id="GO:0030018">
    <property type="term" value="C:Z disc"/>
    <property type="evidence" value="ECO:0007669"/>
    <property type="project" value="TreeGrafter"/>
</dbReference>
<dbReference type="PANTHER" id="PTHR46399">
    <property type="entry name" value="B30.2/SPRY DOMAIN-CONTAINING PROTEIN"/>
    <property type="match status" value="1"/>
</dbReference>
<dbReference type="GO" id="GO:0005219">
    <property type="term" value="F:ryanodine-sensitive calcium-release channel activity"/>
    <property type="evidence" value="ECO:0007669"/>
    <property type="project" value="TreeGrafter"/>
</dbReference>
<evidence type="ECO:0000313" key="2">
    <source>
        <dbReference type="EMBL" id="VDP36447.1"/>
    </source>
</evidence>
<dbReference type="GO" id="GO:0005790">
    <property type="term" value="C:smooth endoplasmic reticulum"/>
    <property type="evidence" value="ECO:0007669"/>
    <property type="project" value="TreeGrafter"/>
</dbReference>
<dbReference type="GO" id="GO:0042383">
    <property type="term" value="C:sarcolemma"/>
    <property type="evidence" value="ECO:0007669"/>
    <property type="project" value="TreeGrafter"/>
</dbReference>
<dbReference type="GO" id="GO:0034704">
    <property type="term" value="C:calcium channel complex"/>
    <property type="evidence" value="ECO:0007669"/>
    <property type="project" value="TreeGrafter"/>
</dbReference>
<reference evidence="2 3" key="2">
    <citation type="submission" date="2018-11" db="EMBL/GenBank/DDBJ databases">
        <authorList>
            <consortium name="Pathogen Informatics"/>
        </authorList>
    </citation>
    <scope>NUCLEOTIDE SEQUENCE [LARGE SCALE GENOMIC DNA]</scope>
</reference>
<dbReference type="PANTHER" id="PTHR46399:SF8">
    <property type="entry name" value="B30.2_SPRY DOMAIN-CONTAINING PROTEIN"/>
    <property type="match status" value="1"/>
</dbReference>
<evidence type="ECO:0000313" key="4">
    <source>
        <dbReference type="WBParaSite" id="SBAD_0001139101-mRNA-1"/>
    </source>
</evidence>
<dbReference type="GO" id="GO:0006941">
    <property type="term" value="P:striated muscle contraction"/>
    <property type="evidence" value="ECO:0007669"/>
    <property type="project" value="TreeGrafter"/>
</dbReference>
<gene>
    <name evidence="2" type="ORF">SBAD_LOCUS11015</name>
</gene>
<dbReference type="Gene3D" id="6.20.350.10">
    <property type="match status" value="1"/>
</dbReference>
<feature type="domain" description="Ryanodine receptor Ryr" evidence="1">
    <location>
        <begin position="136"/>
        <end position="178"/>
    </location>
</feature>
<organism evidence="4">
    <name type="scientific">Soboliphyme baturini</name>
    <dbReference type="NCBI Taxonomy" id="241478"/>
    <lineage>
        <taxon>Eukaryota</taxon>
        <taxon>Metazoa</taxon>
        <taxon>Ecdysozoa</taxon>
        <taxon>Nematoda</taxon>
        <taxon>Enoplea</taxon>
        <taxon>Dorylaimia</taxon>
        <taxon>Dioctophymatida</taxon>
        <taxon>Dioctophymatoidea</taxon>
        <taxon>Soboliphymatidae</taxon>
        <taxon>Soboliphyme</taxon>
    </lineage>
</organism>
<dbReference type="Pfam" id="PF02026">
    <property type="entry name" value="RyR"/>
    <property type="match status" value="2"/>
</dbReference>
<evidence type="ECO:0000313" key="3">
    <source>
        <dbReference type="Proteomes" id="UP000270296"/>
    </source>
</evidence>
<dbReference type="OrthoDB" id="300855at2759"/>
<dbReference type="GO" id="GO:0033017">
    <property type="term" value="C:sarcoplasmic reticulum membrane"/>
    <property type="evidence" value="ECO:0007669"/>
    <property type="project" value="TreeGrafter"/>
</dbReference>
<dbReference type="Gene3D" id="1.10.490.160">
    <property type="match status" value="1"/>
</dbReference>
<evidence type="ECO:0000259" key="1">
    <source>
        <dbReference type="Pfam" id="PF02026"/>
    </source>
</evidence>
<proteinExistence type="predicted"/>
<dbReference type="InterPro" id="IPR015925">
    <property type="entry name" value="Ryanodine_IP3_receptor"/>
</dbReference>
<dbReference type="GO" id="GO:0014808">
    <property type="term" value="P:release of sequestered calcium ion into cytosol by sarcoplasmic reticulum"/>
    <property type="evidence" value="ECO:0007669"/>
    <property type="project" value="TreeGrafter"/>
</dbReference>
<keyword evidence="3" id="KW-1185">Reference proteome</keyword>
<reference evidence="4" key="1">
    <citation type="submission" date="2016-06" db="UniProtKB">
        <authorList>
            <consortium name="WormBaseParasite"/>
        </authorList>
    </citation>
    <scope>IDENTIFICATION</scope>
</reference>